<feature type="transmembrane region" description="Helical" evidence="1">
    <location>
        <begin position="354"/>
        <end position="375"/>
    </location>
</feature>
<feature type="transmembrane region" description="Helical" evidence="1">
    <location>
        <begin position="194"/>
        <end position="215"/>
    </location>
</feature>
<protein>
    <submittedName>
        <fullName evidence="3">Stage III sporulation protein AE</fullName>
    </submittedName>
</protein>
<feature type="signal peptide" evidence="2">
    <location>
        <begin position="1"/>
        <end position="23"/>
    </location>
</feature>
<comment type="caution">
    <text evidence="3">The sequence shown here is derived from an EMBL/GenBank/DDBJ whole genome shotgun (WGS) entry which is preliminary data.</text>
</comment>
<feature type="chain" id="PRO_5045482616" evidence="2">
    <location>
        <begin position="24"/>
        <end position="380"/>
    </location>
</feature>
<feature type="transmembrane region" description="Helical" evidence="1">
    <location>
        <begin position="235"/>
        <end position="258"/>
    </location>
</feature>
<keyword evidence="1" id="KW-1133">Transmembrane helix</keyword>
<accession>A0ABS7DQ82</accession>
<evidence type="ECO:0000313" key="3">
    <source>
        <dbReference type="EMBL" id="MBW7573465.1"/>
    </source>
</evidence>
<keyword evidence="1" id="KW-0472">Membrane</keyword>
<reference evidence="3 4" key="1">
    <citation type="submission" date="2021-03" db="EMBL/GenBank/DDBJ databases">
        <title>Caproiciproducens sp. nov. isolated from feces of cow.</title>
        <authorList>
            <person name="Choi J.-Y."/>
        </authorList>
    </citation>
    <scope>NUCLEOTIDE SEQUENCE [LARGE SCALE GENOMIC DNA]</scope>
    <source>
        <strain evidence="3 4">AGMB10547</strain>
    </source>
</reference>
<gene>
    <name evidence="3" type="ORF">J5W02_11655</name>
</gene>
<dbReference type="EMBL" id="JAGFNZ010000004">
    <property type="protein sequence ID" value="MBW7573465.1"/>
    <property type="molecule type" value="Genomic_DNA"/>
</dbReference>
<dbReference type="InterPro" id="IPR014194">
    <property type="entry name" value="Spore_III_AE"/>
</dbReference>
<evidence type="ECO:0000256" key="1">
    <source>
        <dbReference type="SAM" id="Phobius"/>
    </source>
</evidence>
<feature type="transmembrane region" description="Helical" evidence="1">
    <location>
        <begin position="123"/>
        <end position="148"/>
    </location>
</feature>
<keyword evidence="2" id="KW-0732">Signal</keyword>
<name>A0ABS7DQ82_9FIRM</name>
<feature type="transmembrane region" description="Helical" evidence="1">
    <location>
        <begin position="154"/>
        <end position="173"/>
    </location>
</feature>
<organism evidence="3 4">
    <name type="scientific">Caproiciproducens faecalis</name>
    <dbReference type="NCBI Taxonomy" id="2820301"/>
    <lineage>
        <taxon>Bacteria</taxon>
        <taxon>Bacillati</taxon>
        <taxon>Bacillota</taxon>
        <taxon>Clostridia</taxon>
        <taxon>Eubacteriales</taxon>
        <taxon>Acutalibacteraceae</taxon>
        <taxon>Caproiciproducens</taxon>
    </lineage>
</organism>
<feature type="transmembrane region" description="Helical" evidence="1">
    <location>
        <begin position="92"/>
        <end position="111"/>
    </location>
</feature>
<dbReference type="Pfam" id="PF09546">
    <property type="entry name" value="Spore_III_AE"/>
    <property type="match status" value="1"/>
</dbReference>
<sequence length="380" mass="39779">MKKIICIAVLVFLAAVFSLPVHAAAKQDDYYTRQLQESGAADLADKLPSDTRKALENMGIEDTNWKNITSITPKNMFDQILSVVAGKTGEPLRAAVSVIAVMLLCALLNGMKLSFGEKPLGGVIGMVSTLCICVIVVNPIVSCIASAATIIKTAAGFLLACIPVLAGIMIVAGQPATAGSYNLLMMGAGNVISLLSSSILVPMMNIFLALSIVSAVSPNINLNGLCEAFSKSVKWIMGFCMTIFTGLLTMHGIVATALDTTGTRAAKFVVSSFVPIVGNALGEALHTINGCVKMLKSGVSAFGLLAGLFVFLPILIECLVWLLTLQVCVGIGDIFELKEISSLLKASGEVIETLLSIILCCMMILMVSTVILLIIGGASS</sequence>
<dbReference type="RefSeq" id="WP_219965858.1">
    <property type="nucleotide sequence ID" value="NZ_JAGFNZ010000004.1"/>
</dbReference>
<keyword evidence="1" id="KW-0812">Transmembrane</keyword>
<keyword evidence="4" id="KW-1185">Reference proteome</keyword>
<feature type="transmembrane region" description="Helical" evidence="1">
    <location>
        <begin position="302"/>
        <end position="323"/>
    </location>
</feature>
<dbReference type="Proteomes" id="UP000719942">
    <property type="component" value="Unassembled WGS sequence"/>
</dbReference>
<evidence type="ECO:0000313" key="4">
    <source>
        <dbReference type="Proteomes" id="UP000719942"/>
    </source>
</evidence>
<evidence type="ECO:0000256" key="2">
    <source>
        <dbReference type="SAM" id="SignalP"/>
    </source>
</evidence>
<proteinExistence type="predicted"/>